<dbReference type="Proteomes" id="UP000230282">
    <property type="component" value="Unassembled WGS sequence"/>
</dbReference>
<protein>
    <submittedName>
        <fullName evidence="1">Uncharacterized protein</fullName>
    </submittedName>
</protein>
<organism evidence="1 2">
    <name type="scientific">Caviibacterium pharyngocola</name>
    <dbReference type="NCBI Taxonomy" id="28159"/>
    <lineage>
        <taxon>Bacteria</taxon>
        <taxon>Pseudomonadati</taxon>
        <taxon>Pseudomonadota</taxon>
        <taxon>Gammaproteobacteria</taxon>
        <taxon>Pasteurellales</taxon>
        <taxon>Pasteurellaceae</taxon>
        <taxon>Caviibacterium</taxon>
    </lineage>
</organism>
<dbReference type="OrthoDB" id="5676424at2"/>
<proteinExistence type="predicted"/>
<reference evidence="1 2" key="1">
    <citation type="submission" date="2017-11" db="EMBL/GenBank/DDBJ databases">
        <title>Reclassification of Bisgaard taxon 5 as Caviibacterium pharyngocola gen. nov., sp. nov.</title>
        <authorList>
            <person name="Christensen H."/>
        </authorList>
    </citation>
    <scope>NUCLEOTIDE SEQUENCE [LARGE SCALE GENOMIC DNA]</scope>
    <source>
        <strain evidence="1 2">7_3</strain>
    </source>
</reference>
<dbReference type="RefSeq" id="WP_100295756.1">
    <property type="nucleotide sequence ID" value="NZ_PHGZ01000004.1"/>
</dbReference>
<keyword evidence="2" id="KW-1185">Reference proteome</keyword>
<dbReference type="AlphaFoldDB" id="A0A2M8RY27"/>
<accession>A0A2M8RY27</accession>
<gene>
    <name evidence="1" type="ORF">CVP04_01470</name>
</gene>
<dbReference type="EMBL" id="PHGZ01000004">
    <property type="protein sequence ID" value="PJG83789.1"/>
    <property type="molecule type" value="Genomic_DNA"/>
</dbReference>
<evidence type="ECO:0000313" key="2">
    <source>
        <dbReference type="Proteomes" id="UP000230282"/>
    </source>
</evidence>
<sequence length="302" mass="35350">MNYQDYIKMNQIGVYSIAFPTEKVVETLENAVLDERGGVKFEIVKNPFADKKVIEVGEDGLFFSVRAEFKNLTKELVAHKTYELSQDGVSFEVELEARSQLYQIIPPSSEIYNFFYNRTTEMLIVNSNSKRSKTAIMQLIQVFGLAGVKSIIVSDEKLGINKRFVDFIENQTPMFKFVNFNHTATLRKDTHNEKSHRTCRHLDSAKGKENALQVLNDGFYVQSLEMIYLDVLRFKLDEDLHIRNMRFKDYATTLRNLHSDEAFYYKRGRFYEYIGMQYDTLNKIMRSTVLEFTQETKLEQFA</sequence>
<name>A0A2M8RY27_9PAST</name>
<comment type="caution">
    <text evidence="1">The sequence shown here is derived from an EMBL/GenBank/DDBJ whole genome shotgun (WGS) entry which is preliminary data.</text>
</comment>
<evidence type="ECO:0000313" key="1">
    <source>
        <dbReference type="EMBL" id="PJG83789.1"/>
    </source>
</evidence>